<evidence type="ECO:0000313" key="8">
    <source>
        <dbReference type="Proteomes" id="UP000007089"/>
    </source>
</evidence>
<comment type="subcellular location">
    <subcellularLocation>
        <location evidence="1 6">Bacterial flagellum basal body</location>
    </subcellularLocation>
</comment>
<protein>
    <recommendedName>
        <fullName evidence="3 6">Flagellar basal body rod protein FlgB</fullName>
    </recommendedName>
</protein>
<dbReference type="RefSeq" id="WP_012633684.1">
    <property type="nucleotide sequence ID" value="NC_011891.1"/>
</dbReference>
<evidence type="ECO:0000313" key="7">
    <source>
        <dbReference type="EMBL" id="ACL65893.1"/>
    </source>
</evidence>
<dbReference type="InterPro" id="IPR006300">
    <property type="entry name" value="FlgB"/>
</dbReference>
<dbReference type="KEGG" id="acp:A2cp1_2556"/>
<dbReference type="PIRSF" id="PIRSF002889">
    <property type="entry name" value="Rod_FlgB"/>
    <property type="match status" value="1"/>
</dbReference>
<evidence type="ECO:0000256" key="1">
    <source>
        <dbReference type="ARBA" id="ARBA00004117"/>
    </source>
</evidence>
<name>B8JCF3_ANAD2</name>
<dbReference type="HOGENOM" id="CLU_1718539_0_0_7"/>
<gene>
    <name evidence="7" type="ordered locus">A2cp1_2556</name>
</gene>
<organism evidence="7 8">
    <name type="scientific">Anaeromyxobacter dehalogenans (strain ATCC BAA-258 / DSM 21875 / 2CP-1)</name>
    <dbReference type="NCBI Taxonomy" id="455488"/>
    <lineage>
        <taxon>Bacteria</taxon>
        <taxon>Pseudomonadati</taxon>
        <taxon>Myxococcota</taxon>
        <taxon>Myxococcia</taxon>
        <taxon>Myxococcales</taxon>
        <taxon>Cystobacterineae</taxon>
        <taxon>Anaeromyxobacteraceae</taxon>
        <taxon>Anaeromyxobacter</taxon>
    </lineage>
</organism>
<keyword evidence="7" id="KW-0969">Cilium</keyword>
<reference evidence="7" key="1">
    <citation type="submission" date="2009-01" db="EMBL/GenBank/DDBJ databases">
        <title>Complete sequence of Anaeromyxobacter dehalogenans 2CP-1.</title>
        <authorList>
            <consortium name="US DOE Joint Genome Institute"/>
            <person name="Lucas S."/>
            <person name="Copeland A."/>
            <person name="Lapidus A."/>
            <person name="Glavina del Rio T."/>
            <person name="Dalin E."/>
            <person name="Tice H."/>
            <person name="Bruce D."/>
            <person name="Goodwin L."/>
            <person name="Pitluck S."/>
            <person name="Saunders E."/>
            <person name="Brettin T."/>
            <person name="Detter J.C."/>
            <person name="Han C."/>
            <person name="Larimer F."/>
            <person name="Land M."/>
            <person name="Hauser L."/>
            <person name="Kyrpides N."/>
            <person name="Ovchinnikova G."/>
            <person name="Beliaev A.S."/>
            <person name="Richardson P."/>
        </authorList>
    </citation>
    <scope>NUCLEOTIDE SEQUENCE</scope>
    <source>
        <strain evidence="7">2CP-1</strain>
    </source>
</reference>
<dbReference type="Proteomes" id="UP000007089">
    <property type="component" value="Chromosome"/>
</dbReference>
<evidence type="ECO:0000256" key="2">
    <source>
        <dbReference type="ARBA" id="ARBA00009677"/>
    </source>
</evidence>
<proteinExistence type="inferred from homology"/>
<dbReference type="GO" id="GO:0030694">
    <property type="term" value="C:bacterial-type flagellum basal body, rod"/>
    <property type="evidence" value="ECO:0007669"/>
    <property type="project" value="InterPro"/>
</dbReference>
<keyword evidence="8" id="KW-1185">Reference proteome</keyword>
<evidence type="ECO:0000256" key="6">
    <source>
        <dbReference type="PIRNR" id="PIRNR002889"/>
    </source>
</evidence>
<evidence type="ECO:0000256" key="5">
    <source>
        <dbReference type="ARBA" id="ARBA00024934"/>
    </source>
</evidence>
<dbReference type="GO" id="GO:0071973">
    <property type="term" value="P:bacterial-type flagellum-dependent cell motility"/>
    <property type="evidence" value="ECO:0007669"/>
    <property type="project" value="InterPro"/>
</dbReference>
<comment type="similarity">
    <text evidence="2 6">Belongs to the flagella basal body rod proteins family.</text>
</comment>
<evidence type="ECO:0000256" key="3">
    <source>
        <dbReference type="ARBA" id="ARBA00014376"/>
    </source>
</evidence>
<accession>B8JCF3</accession>
<keyword evidence="4 6" id="KW-0975">Bacterial flagellum</keyword>
<dbReference type="AlphaFoldDB" id="B8JCF3"/>
<keyword evidence="7" id="KW-0282">Flagellum</keyword>
<comment type="subunit">
    <text evidence="6">The basal body constitutes a major portion of the flagellar organelle and consists of a number of rings mounted on a central rod.</text>
</comment>
<comment type="function">
    <text evidence="5 6">Structural component of flagellum, the bacterial motility apparatus. Part of the rod structure of flagellar basal body.</text>
</comment>
<keyword evidence="7" id="KW-0966">Cell projection</keyword>
<dbReference type="EMBL" id="CP001359">
    <property type="protein sequence ID" value="ACL65893.1"/>
    <property type="molecule type" value="Genomic_DNA"/>
</dbReference>
<sequence>MRIFDATLSTLERALDVRLARQTVLGGDLANANTPGFTPVDLDFRAAMAAAPAPGPDLPAAPPPRVAARRGDIPLTLAAAVAGAPQPIAGPAAPERFVAEVPGAAPGLDGNAVDLDRTTAAIAENAIQYGAAARAAAKKLAILRYVASDGAA</sequence>
<evidence type="ECO:0000256" key="4">
    <source>
        <dbReference type="ARBA" id="ARBA00023143"/>
    </source>
</evidence>